<comment type="caution">
    <text evidence="2">The sequence shown here is derived from an EMBL/GenBank/DDBJ whole genome shotgun (WGS) entry which is preliminary data.</text>
</comment>
<dbReference type="PANTHER" id="PTHR45128:SF1">
    <property type="entry name" value="S-ADENOSYLMETHIONINE-DEPENDENT METHYLTRANSFERASE RV2258C"/>
    <property type="match status" value="1"/>
</dbReference>
<organism evidence="2 3">
    <name type="scientific">Saccharothrix ecbatanensis</name>
    <dbReference type="NCBI Taxonomy" id="1105145"/>
    <lineage>
        <taxon>Bacteria</taxon>
        <taxon>Bacillati</taxon>
        <taxon>Actinomycetota</taxon>
        <taxon>Actinomycetes</taxon>
        <taxon>Pseudonocardiales</taxon>
        <taxon>Pseudonocardiaceae</taxon>
        <taxon>Saccharothrix</taxon>
    </lineage>
</organism>
<dbReference type="AlphaFoldDB" id="A0A7W9HJG7"/>
<accession>A0A7W9HJG7</accession>
<dbReference type="SUPFAM" id="SSF53335">
    <property type="entry name" value="S-adenosyl-L-methionine-dependent methyltransferases"/>
    <property type="match status" value="1"/>
</dbReference>
<keyword evidence="2" id="KW-0489">Methyltransferase</keyword>
<protein>
    <submittedName>
        <fullName evidence="2">SAM-dependent methyltransferase</fullName>
    </submittedName>
</protein>
<dbReference type="EMBL" id="JACHMO010000001">
    <property type="protein sequence ID" value="MBB5803255.1"/>
    <property type="molecule type" value="Genomic_DNA"/>
</dbReference>
<dbReference type="GO" id="GO:0008168">
    <property type="term" value="F:methyltransferase activity"/>
    <property type="evidence" value="ECO:0007669"/>
    <property type="project" value="UniProtKB-KW"/>
</dbReference>
<dbReference type="InterPro" id="IPR053173">
    <property type="entry name" value="SAM-binding_MTase"/>
</dbReference>
<dbReference type="RefSeq" id="WP_184920517.1">
    <property type="nucleotide sequence ID" value="NZ_JACHMO010000001.1"/>
</dbReference>
<keyword evidence="2" id="KW-0808">Transferase</keyword>
<dbReference type="InterPro" id="IPR013217">
    <property type="entry name" value="Methyltransf_12"/>
</dbReference>
<dbReference type="GO" id="GO:0032259">
    <property type="term" value="P:methylation"/>
    <property type="evidence" value="ECO:0007669"/>
    <property type="project" value="UniProtKB-KW"/>
</dbReference>
<reference evidence="2 3" key="1">
    <citation type="submission" date="2020-08" db="EMBL/GenBank/DDBJ databases">
        <title>Sequencing the genomes of 1000 actinobacteria strains.</title>
        <authorList>
            <person name="Klenk H.-P."/>
        </authorList>
    </citation>
    <scope>NUCLEOTIDE SEQUENCE [LARGE SCALE GENOMIC DNA]</scope>
    <source>
        <strain evidence="2 3">DSM 45486</strain>
    </source>
</reference>
<gene>
    <name evidence="2" type="ORF">F4560_003023</name>
</gene>
<dbReference type="InterPro" id="IPR029063">
    <property type="entry name" value="SAM-dependent_MTases_sf"/>
</dbReference>
<dbReference type="Pfam" id="PF08242">
    <property type="entry name" value="Methyltransf_12"/>
    <property type="match status" value="1"/>
</dbReference>
<name>A0A7W9HJG7_9PSEU</name>
<keyword evidence="3" id="KW-1185">Reference proteome</keyword>
<feature type="domain" description="Methyltransferase type 12" evidence="1">
    <location>
        <begin position="76"/>
        <end position="168"/>
    </location>
</feature>
<dbReference type="Gene3D" id="3.40.50.150">
    <property type="entry name" value="Vaccinia Virus protein VP39"/>
    <property type="match status" value="1"/>
</dbReference>
<dbReference type="CDD" id="cd02440">
    <property type="entry name" value="AdoMet_MTases"/>
    <property type="match status" value="1"/>
</dbReference>
<evidence type="ECO:0000259" key="1">
    <source>
        <dbReference type="Pfam" id="PF08242"/>
    </source>
</evidence>
<dbReference type="Proteomes" id="UP000552097">
    <property type="component" value="Unassembled WGS sequence"/>
</dbReference>
<evidence type="ECO:0000313" key="3">
    <source>
        <dbReference type="Proteomes" id="UP000552097"/>
    </source>
</evidence>
<evidence type="ECO:0000313" key="2">
    <source>
        <dbReference type="EMBL" id="MBB5803255.1"/>
    </source>
</evidence>
<dbReference type="PANTHER" id="PTHR45128">
    <property type="entry name" value="METHYLTRANSFERASE TYPE 11"/>
    <property type="match status" value="1"/>
</dbReference>
<proteinExistence type="predicted"/>
<sequence length="436" mass="47497">MAQTYTTPSHDNVDLVAEGKPVDAVNAEFYSRFQYPWPPQAVRRRVDPSVERTALGQSAGDWTGDVLPERPRIWVAGCGTNQAVLTALRFPDAHVVGSDVSPESVAASAQLAERLGVTNLDLQVESINDVTYDREFDHVISTGVVHHNADPAATLARVAAALAPDGLLELMVYNRYHCTEAIAVQKAVRLLAPATGEAGADFDAAMTAARHILDARPDLVARMKPGFSGVAHFEAAAADALIQPVMHTFTVAELDAMAGGCGLELALPCVNQFDVGRQCVDWNLRFADTALQRRYLSLTDVERWQVTNLVQLERSPILWFYLRPAGARPRRGEAEVLDRFAEQRFVAANLDCEVLVRQADGSYRASGRNAPYPVRPPDGPARAVLDEFTARGPARLRDVLTDLGLPTDLPTLSELRVRLTTTAFPFLQRVPGVDGG</sequence>